<organism evidence="2 3">
    <name type="scientific">Pleurodeles waltl</name>
    <name type="common">Iberian ribbed newt</name>
    <dbReference type="NCBI Taxonomy" id="8319"/>
    <lineage>
        <taxon>Eukaryota</taxon>
        <taxon>Metazoa</taxon>
        <taxon>Chordata</taxon>
        <taxon>Craniata</taxon>
        <taxon>Vertebrata</taxon>
        <taxon>Euteleostomi</taxon>
        <taxon>Amphibia</taxon>
        <taxon>Batrachia</taxon>
        <taxon>Caudata</taxon>
        <taxon>Salamandroidea</taxon>
        <taxon>Salamandridae</taxon>
        <taxon>Pleurodelinae</taxon>
        <taxon>Pleurodeles</taxon>
    </lineage>
</organism>
<feature type="region of interest" description="Disordered" evidence="1">
    <location>
        <begin position="100"/>
        <end position="160"/>
    </location>
</feature>
<feature type="region of interest" description="Disordered" evidence="1">
    <location>
        <begin position="38"/>
        <end position="61"/>
    </location>
</feature>
<gene>
    <name evidence="2" type="ORF">NDU88_006249</name>
</gene>
<feature type="compositionally biased region" description="Basic and acidic residues" evidence="1">
    <location>
        <begin position="150"/>
        <end position="160"/>
    </location>
</feature>
<keyword evidence="3" id="KW-1185">Reference proteome</keyword>
<reference evidence="2" key="1">
    <citation type="journal article" date="2022" name="bioRxiv">
        <title>Sequencing and chromosome-scale assembly of the giantPleurodeles waltlgenome.</title>
        <authorList>
            <person name="Brown T."/>
            <person name="Elewa A."/>
            <person name="Iarovenko S."/>
            <person name="Subramanian E."/>
            <person name="Araus A.J."/>
            <person name="Petzold A."/>
            <person name="Susuki M."/>
            <person name="Suzuki K.-i.T."/>
            <person name="Hayashi T."/>
            <person name="Toyoda A."/>
            <person name="Oliveira C."/>
            <person name="Osipova E."/>
            <person name="Leigh N.D."/>
            <person name="Simon A."/>
            <person name="Yun M.H."/>
        </authorList>
    </citation>
    <scope>NUCLEOTIDE SEQUENCE</scope>
    <source>
        <strain evidence="2">20211129_DDA</strain>
        <tissue evidence="2">Liver</tissue>
    </source>
</reference>
<comment type="caution">
    <text evidence="2">The sequence shown here is derived from an EMBL/GenBank/DDBJ whole genome shotgun (WGS) entry which is preliminary data.</text>
</comment>
<evidence type="ECO:0000313" key="3">
    <source>
        <dbReference type="Proteomes" id="UP001066276"/>
    </source>
</evidence>
<dbReference type="Proteomes" id="UP001066276">
    <property type="component" value="Chromosome 4_1"/>
</dbReference>
<dbReference type="AlphaFoldDB" id="A0AAV7TCU8"/>
<name>A0AAV7TCU8_PLEWA</name>
<evidence type="ECO:0000256" key="1">
    <source>
        <dbReference type="SAM" id="MobiDB-lite"/>
    </source>
</evidence>
<proteinExistence type="predicted"/>
<protein>
    <submittedName>
        <fullName evidence="2">Uncharacterized protein</fullName>
    </submittedName>
</protein>
<dbReference type="EMBL" id="JANPWB010000007">
    <property type="protein sequence ID" value="KAJ1174427.1"/>
    <property type="molecule type" value="Genomic_DNA"/>
</dbReference>
<feature type="compositionally biased region" description="Polar residues" evidence="1">
    <location>
        <begin position="38"/>
        <end position="55"/>
    </location>
</feature>
<evidence type="ECO:0000313" key="2">
    <source>
        <dbReference type="EMBL" id="KAJ1174427.1"/>
    </source>
</evidence>
<accession>A0AAV7TCU8</accession>
<sequence length="160" mass="16909">MKNGRFSPATAPELTESESECHCSHSIFFSFVGAGSQQLGNQATRQPGDSASQWSECREPGPGAGVELVLSSLGPSLVGADRGWSEPGCVMGLHGGQPFSEAVAPESESEDHCLSGWQSQRPHSVSPGLLGRRLGGPAIWQSEGQGQEPVLERSERSEHV</sequence>